<feature type="compositionally biased region" description="Low complexity" evidence="7">
    <location>
        <begin position="611"/>
        <end position="621"/>
    </location>
</feature>
<feature type="modified residue" description="4-aspartylphosphate" evidence="5">
    <location>
        <position position="687"/>
    </location>
</feature>
<feature type="domain" description="Histidine kinase" evidence="8">
    <location>
        <begin position="226"/>
        <end position="448"/>
    </location>
</feature>
<dbReference type="SUPFAM" id="SSF55874">
    <property type="entry name" value="ATPase domain of HSP90 chaperone/DNA topoisomerase II/histidine kinase"/>
    <property type="match status" value="1"/>
</dbReference>
<feature type="domain" description="Response regulatory" evidence="9">
    <location>
        <begin position="638"/>
        <end position="757"/>
    </location>
</feature>
<dbReference type="GO" id="GO:0016301">
    <property type="term" value="F:kinase activity"/>
    <property type="evidence" value="ECO:0007669"/>
    <property type="project" value="UniProtKB-KW"/>
</dbReference>
<dbReference type="InterPro" id="IPR005467">
    <property type="entry name" value="His_kinase_dom"/>
</dbReference>
<dbReference type="Gene3D" id="3.30.565.10">
    <property type="entry name" value="Histidine kinase-like ATPase, C-terminal domain"/>
    <property type="match status" value="1"/>
</dbReference>
<dbReference type="InterPro" id="IPR011006">
    <property type="entry name" value="CheY-like_superfamily"/>
</dbReference>
<accession>A0ABQ1QQ67</accession>
<dbReference type="EC" id="2.7.13.3" evidence="2"/>
<dbReference type="EMBL" id="BMGI01000003">
    <property type="protein sequence ID" value="GGD36476.1"/>
    <property type="molecule type" value="Genomic_DNA"/>
</dbReference>
<dbReference type="PANTHER" id="PTHR45339:SF1">
    <property type="entry name" value="HYBRID SIGNAL TRANSDUCTION HISTIDINE KINASE J"/>
    <property type="match status" value="1"/>
</dbReference>
<feature type="region of interest" description="Disordered" evidence="7">
    <location>
        <begin position="572"/>
        <end position="630"/>
    </location>
</feature>
<dbReference type="CDD" id="cd16922">
    <property type="entry name" value="HATPase_EvgS-ArcB-TorS-like"/>
    <property type="match status" value="1"/>
</dbReference>
<dbReference type="CDD" id="cd00082">
    <property type="entry name" value="HisKA"/>
    <property type="match status" value="1"/>
</dbReference>
<dbReference type="InterPro" id="IPR003594">
    <property type="entry name" value="HATPase_dom"/>
</dbReference>
<dbReference type="Proteomes" id="UP000617355">
    <property type="component" value="Unassembled WGS sequence"/>
</dbReference>
<evidence type="ECO:0000256" key="2">
    <source>
        <dbReference type="ARBA" id="ARBA00012438"/>
    </source>
</evidence>
<dbReference type="Gene3D" id="1.10.287.130">
    <property type="match status" value="1"/>
</dbReference>
<evidence type="ECO:0000259" key="9">
    <source>
        <dbReference type="PROSITE" id="PS50110"/>
    </source>
</evidence>
<organism evidence="10 11">
    <name type="scientific">Sinisalibacter lacisalsi</name>
    <dbReference type="NCBI Taxonomy" id="1526570"/>
    <lineage>
        <taxon>Bacteria</taxon>
        <taxon>Pseudomonadati</taxon>
        <taxon>Pseudomonadota</taxon>
        <taxon>Alphaproteobacteria</taxon>
        <taxon>Rhodobacterales</taxon>
        <taxon>Roseobacteraceae</taxon>
        <taxon>Sinisalibacter</taxon>
    </lineage>
</organism>
<feature type="coiled-coil region" evidence="6">
    <location>
        <begin position="196"/>
        <end position="226"/>
    </location>
</feature>
<keyword evidence="3 5" id="KW-0597">Phosphoprotein</keyword>
<evidence type="ECO:0000256" key="4">
    <source>
        <dbReference type="ARBA" id="ARBA00023012"/>
    </source>
</evidence>
<feature type="domain" description="Response regulatory" evidence="9">
    <location>
        <begin position="463"/>
        <end position="572"/>
    </location>
</feature>
<evidence type="ECO:0000313" key="10">
    <source>
        <dbReference type="EMBL" id="GGD36476.1"/>
    </source>
</evidence>
<keyword evidence="10" id="KW-0418">Kinase</keyword>
<reference evidence="11" key="1">
    <citation type="journal article" date="2019" name="Int. J. Syst. Evol. Microbiol.">
        <title>The Global Catalogue of Microorganisms (GCM) 10K type strain sequencing project: providing services to taxonomists for standard genome sequencing and annotation.</title>
        <authorList>
            <consortium name="The Broad Institute Genomics Platform"/>
            <consortium name="The Broad Institute Genome Sequencing Center for Infectious Disease"/>
            <person name="Wu L."/>
            <person name="Ma J."/>
        </authorList>
    </citation>
    <scope>NUCLEOTIDE SEQUENCE [LARGE SCALE GENOMIC DNA]</scope>
    <source>
        <strain evidence="11">CGMCC 1.12922</strain>
    </source>
</reference>
<dbReference type="PROSITE" id="PS50110">
    <property type="entry name" value="RESPONSE_REGULATORY"/>
    <property type="match status" value="2"/>
</dbReference>
<dbReference type="Pfam" id="PF00072">
    <property type="entry name" value="Response_reg"/>
    <property type="match status" value="1"/>
</dbReference>
<dbReference type="Pfam" id="PF12860">
    <property type="entry name" value="PAS_7"/>
    <property type="match status" value="1"/>
</dbReference>
<comment type="catalytic activity">
    <reaction evidence="1">
        <text>ATP + protein L-histidine = ADP + protein N-phospho-L-histidine.</text>
        <dbReference type="EC" id="2.7.13.3"/>
    </reaction>
</comment>
<dbReference type="SMART" id="SM00387">
    <property type="entry name" value="HATPase_c"/>
    <property type="match status" value="1"/>
</dbReference>
<comment type="caution">
    <text evidence="10">The sequence shown here is derived from an EMBL/GenBank/DDBJ whole genome shotgun (WGS) entry which is preliminary data.</text>
</comment>
<dbReference type="SMART" id="SM00448">
    <property type="entry name" value="REC"/>
    <property type="match status" value="2"/>
</dbReference>
<dbReference type="InterPro" id="IPR036097">
    <property type="entry name" value="HisK_dim/P_sf"/>
</dbReference>
<proteinExistence type="predicted"/>
<dbReference type="PRINTS" id="PR00344">
    <property type="entry name" value="BCTRLSENSOR"/>
</dbReference>
<dbReference type="SMART" id="SM00388">
    <property type="entry name" value="HisKA"/>
    <property type="match status" value="1"/>
</dbReference>
<dbReference type="PROSITE" id="PS50109">
    <property type="entry name" value="HIS_KIN"/>
    <property type="match status" value="1"/>
</dbReference>
<dbReference type="SUPFAM" id="SSF47384">
    <property type="entry name" value="Homodimeric domain of signal transducing histidine kinase"/>
    <property type="match status" value="1"/>
</dbReference>
<evidence type="ECO:0000256" key="1">
    <source>
        <dbReference type="ARBA" id="ARBA00000085"/>
    </source>
</evidence>
<name>A0ABQ1QQ67_9RHOB</name>
<evidence type="ECO:0000256" key="5">
    <source>
        <dbReference type="PROSITE-ProRule" id="PRU00169"/>
    </source>
</evidence>
<sequence>MERAMKAEDLFTEERRARLAAERLLAQKEAELHEANRMLSRHAISLTENLVETREQVEVVRGENTKVRKDLARANTEVDIAKRRLWNSIQSIEDGFAVFDADSRMVIANSAYLQPFDGLECIRPGAHYQEIVEAALAEGVVDTEGMSAGQWREEMLARWFSPAPEPRVIRLWDGTWIRLVDQRAPGGDTVCLGLNITEAMRREAALEDARKRAEAANRAKSAFLANMSHEIRTPMNGVVGMADLLAESGLDDDQRAYVDTIRSSGTALLSIINDVLDYSKIEAEKLTLRPEPFDLERTILDVIQLMEPSIREKGLKIMLDYDMFLPTRFEGDPVRIRQVLTNLVGNAVKFTARGHVLVRVVGVPEGTRQTSRIHIVVEDTGIGIPAHMLDHVFGKFNQVEDERNRAFEGTGLGLTITRQLVELMGGKVWVESEEDVGSAFGVQLHLSVVESEDLPQPPGWISRVLLVMQDDLHRAILEKRLAALGLGVTCALSAAEARDGRAAAADVIIADQRLPDMSAAAFIAVLHSDGINAPLILAAAPGEGRAQESGVSAILAKPIARAELTTALAGLEAPAPRPATEVQPPEEAPVFGSRRAAPPEPSPVFGSSRLAPAPARAPEPASTGTADDATPKAVRAMRILAAEDNQTNQLVFSKLVQACDVDLSFAANGADAVAAFEADRPDLIFMDISMPGMDGKEATRRIRAIEAERGLPPVRIVALTAHAMSGDAEEILSHGLDEHLSKPLKKREILAEITAACPANARPPVADDCDA</sequence>
<evidence type="ECO:0000259" key="8">
    <source>
        <dbReference type="PROSITE" id="PS50109"/>
    </source>
</evidence>
<feature type="modified residue" description="4-aspartylphosphate" evidence="5">
    <location>
        <position position="511"/>
    </location>
</feature>
<keyword evidence="6" id="KW-0175">Coiled coil</keyword>
<keyword evidence="4" id="KW-0902">Two-component regulatory system</keyword>
<dbReference type="InterPro" id="IPR001789">
    <property type="entry name" value="Sig_transdc_resp-reg_receiver"/>
</dbReference>
<keyword evidence="10" id="KW-0808">Transferase</keyword>
<dbReference type="InterPro" id="IPR036890">
    <property type="entry name" value="HATPase_C_sf"/>
</dbReference>
<protein>
    <recommendedName>
        <fullName evidence="2">histidine kinase</fullName>
        <ecNumber evidence="2">2.7.13.3</ecNumber>
    </recommendedName>
</protein>
<dbReference type="InterPro" id="IPR004358">
    <property type="entry name" value="Sig_transdc_His_kin-like_C"/>
</dbReference>
<dbReference type="PANTHER" id="PTHR45339">
    <property type="entry name" value="HYBRID SIGNAL TRANSDUCTION HISTIDINE KINASE J"/>
    <property type="match status" value="1"/>
</dbReference>
<evidence type="ECO:0000256" key="7">
    <source>
        <dbReference type="SAM" id="MobiDB-lite"/>
    </source>
</evidence>
<dbReference type="Pfam" id="PF00512">
    <property type="entry name" value="HisKA"/>
    <property type="match status" value="1"/>
</dbReference>
<evidence type="ECO:0000256" key="6">
    <source>
        <dbReference type="SAM" id="Coils"/>
    </source>
</evidence>
<dbReference type="CDD" id="cd17546">
    <property type="entry name" value="REC_hyHK_CKI1_RcsC-like"/>
    <property type="match status" value="1"/>
</dbReference>
<dbReference type="Pfam" id="PF02518">
    <property type="entry name" value="HATPase_c"/>
    <property type="match status" value="1"/>
</dbReference>
<evidence type="ECO:0000256" key="3">
    <source>
        <dbReference type="ARBA" id="ARBA00022553"/>
    </source>
</evidence>
<evidence type="ECO:0000313" key="11">
    <source>
        <dbReference type="Proteomes" id="UP000617355"/>
    </source>
</evidence>
<gene>
    <name evidence="10" type="ORF">GCM10011358_20370</name>
</gene>
<dbReference type="Gene3D" id="3.40.50.2300">
    <property type="match status" value="2"/>
</dbReference>
<dbReference type="InterPro" id="IPR003661">
    <property type="entry name" value="HisK_dim/P_dom"/>
</dbReference>
<dbReference type="SUPFAM" id="SSF52172">
    <property type="entry name" value="CheY-like"/>
    <property type="match status" value="2"/>
</dbReference>
<keyword evidence="11" id="KW-1185">Reference proteome</keyword>